<evidence type="ECO:0000259" key="5">
    <source>
        <dbReference type="PROSITE" id="PS50931"/>
    </source>
</evidence>
<dbReference type="GO" id="GO:0003700">
    <property type="term" value="F:DNA-binding transcription factor activity"/>
    <property type="evidence" value="ECO:0007669"/>
    <property type="project" value="InterPro"/>
</dbReference>
<gene>
    <name evidence="6" type="ORF">DBZ36_00850</name>
</gene>
<dbReference type="InterPro" id="IPR036388">
    <property type="entry name" value="WH-like_DNA-bd_sf"/>
</dbReference>
<dbReference type="GO" id="GO:0000976">
    <property type="term" value="F:transcription cis-regulatory region binding"/>
    <property type="evidence" value="ECO:0007669"/>
    <property type="project" value="TreeGrafter"/>
</dbReference>
<keyword evidence="7" id="KW-1185">Reference proteome</keyword>
<dbReference type="OrthoDB" id="6988449at2"/>
<evidence type="ECO:0000256" key="4">
    <source>
        <dbReference type="ARBA" id="ARBA00023163"/>
    </source>
</evidence>
<dbReference type="Pfam" id="PF00126">
    <property type="entry name" value="HTH_1"/>
    <property type="match status" value="1"/>
</dbReference>
<dbReference type="PANTHER" id="PTHR30126">
    <property type="entry name" value="HTH-TYPE TRANSCRIPTIONAL REGULATOR"/>
    <property type="match status" value="1"/>
</dbReference>
<name>A0A420ENB5_9ALTE</name>
<evidence type="ECO:0000313" key="6">
    <source>
        <dbReference type="EMBL" id="RKF22225.1"/>
    </source>
</evidence>
<dbReference type="Gene3D" id="3.40.190.290">
    <property type="match status" value="1"/>
</dbReference>
<evidence type="ECO:0000256" key="3">
    <source>
        <dbReference type="ARBA" id="ARBA00023125"/>
    </source>
</evidence>
<dbReference type="SUPFAM" id="SSF53850">
    <property type="entry name" value="Periplasmic binding protein-like II"/>
    <property type="match status" value="1"/>
</dbReference>
<dbReference type="AlphaFoldDB" id="A0A420ENB5"/>
<comment type="caution">
    <text evidence="6">The sequence shown here is derived from an EMBL/GenBank/DDBJ whole genome shotgun (WGS) entry which is preliminary data.</text>
</comment>
<proteinExistence type="inferred from homology"/>
<keyword evidence="2" id="KW-0805">Transcription regulation</keyword>
<feature type="domain" description="HTH lysR-type" evidence="5">
    <location>
        <begin position="6"/>
        <end position="63"/>
    </location>
</feature>
<dbReference type="EMBL" id="RAQO01000001">
    <property type="protein sequence ID" value="RKF22225.1"/>
    <property type="molecule type" value="Genomic_DNA"/>
</dbReference>
<sequence length="296" mass="32462">MKIPSISIEQWAIFKTVIDSGSFAQAAIELNKSQSAISYAIAKLEQSSPAPLLQKDGRRSSLTDAGQVMYRHASNLLAHAQKVEDHALYLASGWQSEVTIAVDAVVGMQAIICGLRAFSIEHPATRVRILETSLSSSDDALLERQADIVYGPRVPPGFLSSTVGTFEMPCVVSPDHVLAQLDRAVTSDELQDHRQIVLRDSGTKRNQDAGWLKADQRWTVSYFGTTIQIVKQGLGFAFIPISHIKHELEHGLLKEVSLSMSSRRSATIYRIFSAQEQANPAVQSIASFIDAQLMSN</sequence>
<evidence type="ECO:0000313" key="7">
    <source>
        <dbReference type="Proteomes" id="UP000286482"/>
    </source>
</evidence>
<dbReference type="InterPro" id="IPR036390">
    <property type="entry name" value="WH_DNA-bd_sf"/>
</dbReference>
<dbReference type="Proteomes" id="UP000286482">
    <property type="component" value="Unassembled WGS sequence"/>
</dbReference>
<dbReference type="PANTHER" id="PTHR30126:SF88">
    <property type="entry name" value="TRANSCRIPTIONAL REGULATOR-RELATED"/>
    <property type="match status" value="1"/>
</dbReference>
<protein>
    <submittedName>
        <fullName evidence="6">LysR family transcriptional regulator</fullName>
    </submittedName>
</protein>
<comment type="similarity">
    <text evidence="1">Belongs to the LysR transcriptional regulatory family.</text>
</comment>
<organism evidence="6 7">
    <name type="scientific">Alginatibacterium sediminis</name>
    <dbReference type="NCBI Taxonomy" id="2164068"/>
    <lineage>
        <taxon>Bacteria</taxon>
        <taxon>Pseudomonadati</taxon>
        <taxon>Pseudomonadota</taxon>
        <taxon>Gammaproteobacteria</taxon>
        <taxon>Alteromonadales</taxon>
        <taxon>Alteromonadaceae</taxon>
        <taxon>Alginatibacterium</taxon>
    </lineage>
</organism>
<dbReference type="RefSeq" id="WP_120353028.1">
    <property type="nucleotide sequence ID" value="NZ_RAQO01000001.1"/>
</dbReference>
<dbReference type="InterPro" id="IPR000847">
    <property type="entry name" value="LysR_HTH_N"/>
</dbReference>
<evidence type="ECO:0000256" key="2">
    <source>
        <dbReference type="ARBA" id="ARBA00023015"/>
    </source>
</evidence>
<reference evidence="6 7" key="1">
    <citation type="submission" date="2018-09" db="EMBL/GenBank/DDBJ databases">
        <authorList>
            <person name="Wang Z."/>
        </authorList>
    </citation>
    <scope>NUCLEOTIDE SEQUENCE [LARGE SCALE GENOMIC DNA]</scope>
    <source>
        <strain evidence="6 7">ALS 81</strain>
    </source>
</reference>
<keyword evidence="3" id="KW-0238">DNA-binding</keyword>
<keyword evidence="4" id="KW-0804">Transcription</keyword>
<accession>A0A420ENB5</accession>
<dbReference type="PROSITE" id="PS50931">
    <property type="entry name" value="HTH_LYSR"/>
    <property type="match status" value="1"/>
</dbReference>
<dbReference type="Gene3D" id="1.10.10.10">
    <property type="entry name" value="Winged helix-like DNA-binding domain superfamily/Winged helix DNA-binding domain"/>
    <property type="match status" value="1"/>
</dbReference>
<dbReference type="SUPFAM" id="SSF46785">
    <property type="entry name" value="Winged helix' DNA-binding domain"/>
    <property type="match status" value="1"/>
</dbReference>
<evidence type="ECO:0000256" key="1">
    <source>
        <dbReference type="ARBA" id="ARBA00009437"/>
    </source>
</evidence>
<dbReference type="InterPro" id="IPR005119">
    <property type="entry name" value="LysR_subst-bd"/>
</dbReference>
<dbReference type="Pfam" id="PF03466">
    <property type="entry name" value="LysR_substrate"/>
    <property type="match status" value="1"/>
</dbReference>